<dbReference type="AlphaFoldDB" id="A0A7J0FE66"/>
<dbReference type="PANTHER" id="PTHR34799">
    <property type="entry name" value="OS07G0656300 PROTEIN"/>
    <property type="match status" value="1"/>
</dbReference>
<evidence type="ECO:0000313" key="3">
    <source>
        <dbReference type="EMBL" id="GFY96217.1"/>
    </source>
</evidence>
<comment type="caution">
    <text evidence="3">The sequence shown here is derived from an EMBL/GenBank/DDBJ whole genome shotgun (WGS) entry which is preliminary data.</text>
</comment>
<accession>A0A7J0FE66</accession>
<feature type="domain" description="HTH three-helical bundle" evidence="2">
    <location>
        <begin position="148"/>
        <end position="189"/>
    </location>
</feature>
<dbReference type="EMBL" id="BJWL01000011">
    <property type="protein sequence ID" value="GFY96217.1"/>
    <property type="molecule type" value="Genomic_DNA"/>
</dbReference>
<feature type="compositionally biased region" description="Low complexity" evidence="1">
    <location>
        <begin position="120"/>
        <end position="129"/>
    </location>
</feature>
<dbReference type="PANTHER" id="PTHR34799:SF2">
    <property type="entry name" value="OS07G0656300 PROTEIN"/>
    <property type="match status" value="1"/>
</dbReference>
<dbReference type="Pfam" id="PF25370">
    <property type="entry name" value="HTH_74"/>
    <property type="match status" value="1"/>
</dbReference>
<evidence type="ECO:0000259" key="2">
    <source>
        <dbReference type="Pfam" id="PF25370"/>
    </source>
</evidence>
<dbReference type="InterPro" id="IPR057523">
    <property type="entry name" value="HTH_74"/>
</dbReference>
<name>A0A7J0FE66_9ERIC</name>
<proteinExistence type="predicted"/>
<evidence type="ECO:0000256" key="1">
    <source>
        <dbReference type="SAM" id="MobiDB-lite"/>
    </source>
</evidence>
<reference evidence="3 4" key="1">
    <citation type="submission" date="2019-07" db="EMBL/GenBank/DDBJ databases">
        <title>De Novo Assembly of kiwifruit Actinidia rufa.</title>
        <authorList>
            <person name="Sugita-Konishi S."/>
            <person name="Sato K."/>
            <person name="Mori E."/>
            <person name="Abe Y."/>
            <person name="Kisaki G."/>
            <person name="Hamano K."/>
            <person name="Suezawa K."/>
            <person name="Otani M."/>
            <person name="Fukuda T."/>
            <person name="Manabe T."/>
            <person name="Gomi K."/>
            <person name="Tabuchi M."/>
            <person name="Akimitsu K."/>
            <person name="Kataoka I."/>
        </authorList>
    </citation>
    <scope>NUCLEOTIDE SEQUENCE [LARGE SCALE GENOMIC DNA]</scope>
    <source>
        <strain evidence="4">cv. Fuchu</strain>
    </source>
</reference>
<sequence>MEVFPSPIERTVASALLLLSSAHHSLPPDGSEKSLALTNSKSECSLSVTCDDGSSAETRAHPMRMIAVVARCHEMKLKVVRKTRSKVFRRPDHQKIYSIKIPEGFPSECASETTSCVSSSSSAAVSSARSRGEREKARGLKTKPPVSSGLMSRRAEAIKRLLSNNGCASEVRIRQVLGDSPDTSKALRM</sequence>
<organism evidence="3 4">
    <name type="scientific">Actinidia rufa</name>
    <dbReference type="NCBI Taxonomy" id="165716"/>
    <lineage>
        <taxon>Eukaryota</taxon>
        <taxon>Viridiplantae</taxon>
        <taxon>Streptophyta</taxon>
        <taxon>Embryophyta</taxon>
        <taxon>Tracheophyta</taxon>
        <taxon>Spermatophyta</taxon>
        <taxon>Magnoliopsida</taxon>
        <taxon>eudicotyledons</taxon>
        <taxon>Gunneridae</taxon>
        <taxon>Pentapetalae</taxon>
        <taxon>asterids</taxon>
        <taxon>Ericales</taxon>
        <taxon>Actinidiaceae</taxon>
        <taxon>Actinidia</taxon>
    </lineage>
</organism>
<gene>
    <name evidence="3" type="ORF">Acr_11g0005230</name>
</gene>
<dbReference type="OrthoDB" id="515857at2759"/>
<protein>
    <recommendedName>
        <fullName evidence="2">HTH three-helical bundle domain-containing protein</fullName>
    </recommendedName>
</protein>
<evidence type="ECO:0000313" key="4">
    <source>
        <dbReference type="Proteomes" id="UP000585474"/>
    </source>
</evidence>
<keyword evidence="4" id="KW-1185">Reference proteome</keyword>
<dbReference type="Proteomes" id="UP000585474">
    <property type="component" value="Unassembled WGS sequence"/>
</dbReference>
<feature type="region of interest" description="Disordered" evidence="1">
    <location>
        <begin position="120"/>
        <end position="152"/>
    </location>
</feature>